<dbReference type="Gene3D" id="3.30.420.240">
    <property type="match status" value="1"/>
</dbReference>
<gene>
    <name evidence="1" type="ORF">LCGC14_2775170</name>
</gene>
<organism evidence="1">
    <name type="scientific">marine sediment metagenome</name>
    <dbReference type="NCBI Taxonomy" id="412755"/>
    <lineage>
        <taxon>unclassified sequences</taxon>
        <taxon>metagenomes</taxon>
        <taxon>ecological metagenomes</taxon>
    </lineage>
</organism>
<reference evidence="1" key="1">
    <citation type="journal article" date="2015" name="Nature">
        <title>Complex archaea that bridge the gap between prokaryotes and eukaryotes.</title>
        <authorList>
            <person name="Spang A."/>
            <person name="Saw J.H."/>
            <person name="Jorgensen S.L."/>
            <person name="Zaremba-Niedzwiedzka K."/>
            <person name="Martijn J."/>
            <person name="Lind A.E."/>
            <person name="van Eijk R."/>
            <person name="Schleper C."/>
            <person name="Guy L."/>
            <person name="Ettema T.J."/>
        </authorList>
    </citation>
    <scope>NUCLEOTIDE SEQUENCE</scope>
</reference>
<proteinExistence type="predicted"/>
<dbReference type="AlphaFoldDB" id="A0A0F8ZGW2"/>
<protein>
    <submittedName>
        <fullName evidence="1">Uncharacterized protein</fullName>
    </submittedName>
</protein>
<evidence type="ECO:0000313" key="1">
    <source>
        <dbReference type="EMBL" id="KKK85250.1"/>
    </source>
</evidence>
<accession>A0A0F8ZGW2</accession>
<feature type="non-terminal residue" evidence="1">
    <location>
        <position position="1"/>
    </location>
</feature>
<comment type="caution">
    <text evidence="1">The sequence shown here is derived from an EMBL/GenBank/DDBJ whole genome shotgun (WGS) entry which is preliminary data.</text>
</comment>
<dbReference type="EMBL" id="LAZR01051396">
    <property type="protein sequence ID" value="KKK85250.1"/>
    <property type="molecule type" value="Genomic_DNA"/>
</dbReference>
<name>A0A0F8ZGW2_9ZZZZ</name>
<sequence length="371" mass="41974">FTAQNPRVLLPGAANDPAFVKMVGEMDDKQFEAVTGGLIDIGIIARKNANGFVAVELGLGADPKTFTRELVASEKAGMPGWRWRKEYGRDFLAQQGMPVFEPEWLDHQRRKVREPLYLLDLDESGKKLIKRDRGRIKVWISPLHQPKKGLPEGEKVRLSFGAGSDVSEGVEASDSTIVVLRADTREQAAEFADNTIRPSNLGRVAVAMGKYFNDALFCVVRKLHGITVIRTMLDAGYPYLWHEKVSDRAVETNAARIGWPKGEVSSPLLFGKWMDCIQHHNVTLRSTTIVHQHEQYIYDDMGRITHQSLSHLPVEVRQRHGDLVIGAALAYRACLDMPKFRKRLKEEAPRGSFQWRHNLAMKAKKDGQERW</sequence>